<name>A0A0E9U7L9_ANGAN</name>
<dbReference type="EMBL" id="GBXM01047629">
    <property type="protein sequence ID" value="JAH60948.1"/>
    <property type="molecule type" value="Transcribed_RNA"/>
</dbReference>
<reference evidence="1" key="1">
    <citation type="submission" date="2014-11" db="EMBL/GenBank/DDBJ databases">
        <authorList>
            <person name="Amaro Gonzalez C."/>
        </authorList>
    </citation>
    <scope>NUCLEOTIDE SEQUENCE</scope>
</reference>
<sequence length="23" mass="2771">MKDSRTLMSRADLNLCHEVFSWM</sequence>
<evidence type="ECO:0000313" key="1">
    <source>
        <dbReference type="EMBL" id="JAH60948.1"/>
    </source>
</evidence>
<accession>A0A0E9U7L9</accession>
<reference evidence="1" key="2">
    <citation type="journal article" date="2015" name="Fish Shellfish Immunol.">
        <title>Early steps in the European eel (Anguilla anguilla)-Vibrio vulnificus interaction in the gills: Role of the RtxA13 toxin.</title>
        <authorList>
            <person name="Callol A."/>
            <person name="Pajuelo D."/>
            <person name="Ebbesson L."/>
            <person name="Teles M."/>
            <person name="MacKenzie S."/>
            <person name="Amaro C."/>
        </authorList>
    </citation>
    <scope>NUCLEOTIDE SEQUENCE</scope>
</reference>
<dbReference type="AlphaFoldDB" id="A0A0E9U7L9"/>
<organism evidence="1">
    <name type="scientific">Anguilla anguilla</name>
    <name type="common">European freshwater eel</name>
    <name type="synonym">Muraena anguilla</name>
    <dbReference type="NCBI Taxonomy" id="7936"/>
    <lineage>
        <taxon>Eukaryota</taxon>
        <taxon>Metazoa</taxon>
        <taxon>Chordata</taxon>
        <taxon>Craniata</taxon>
        <taxon>Vertebrata</taxon>
        <taxon>Euteleostomi</taxon>
        <taxon>Actinopterygii</taxon>
        <taxon>Neopterygii</taxon>
        <taxon>Teleostei</taxon>
        <taxon>Anguilliformes</taxon>
        <taxon>Anguillidae</taxon>
        <taxon>Anguilla</taxon>
    </lineage>
</organism>
<protein>
    <submittedName>
        <fullName evidence="1">Uncharacterized protein</fullName>
    </submittedName>
</protein>
<proteinExistence type="predicted"/>